<dbReference type="Proteomes" id="UP001596045">
    <property type="component" value="Unassembled WGS sequence"/>
</dbReference>
<name>A0ABW0MDC7_9BURK</name>
<dbReference type="InterPro" id="IPR008775">
    <property type="entry name" value="Phytyl_CoA_dOase-like"/>
</dbReference>
<keyword evidence="2" id="KW-0223">Dioxygenase</keyword>
<proteinExistence type="predicted"/>
<dbReference type="GO" id="GO:0051213">
    <property type="term" value="F:dioxygenase activity"/>
    <property type="evidence" value="ECO:0007669"/>
    <property type="project" value="UniProtKB-KW"/>
</dbReference>
<dbReference type="PANTHER" id="PTHR20883:SF48">
    <property type="entry name" value="ECTOINE DIOXYGENASE"/>
    <property type="match status" value="1"/>
</dbReference>
<dbReference type="SUPFAM" id="SSF51197">
    <property type="entry name" value="Clavaminate synthase-like"/>
    <property type="match status" value="1"/>
</dbReference>
<dbReference type="Pfam" id="PF05721">
    <property type="entry name" value="PhyH"/>
    <property type="match status" value="1"/>
</dbReference>
<protein>
    <submittedName>
        <fullName evidence="2">Phytanoyl-CoA dioxygenase family protein</fullName>
    </submittedName>
</protein>
<comment type="caution">
    <text evidence="2">The sequence shown here is derived from an EMBL/GenBank/DDBJ whole genome shotgun (WGS) entry which is preliminary data.</text>
</comment>
<accession>A0ABW0MDC7</accession>
<organism evidence="2 3">
    <name type="scientific">Paraherbaspirillum soli</name>
    <dbReference type="NCBI Taxonomy" id="631222"/>
    <lineage>
        <taxon>Bacteria</taxon>
        <taxon>Pseudomonadati</taxon>
        <taxon>Pseudomonadota</taxon>
        <taxon>Betaproteobacteria</taxon>
        <taxon>Burkholderiales</taxon>
        <taxon>Oxalobacteraceae</taxon>
        <taxon>Paraherbaspirillum</taxon>
    </lineage>
</organism>
<dbReference type="RefSeq" id="WP_378998339.1">
    <property type="nucleotide sequence ID" value="NZ_JBHSMT010000026.1"/>
</dbReference>
<evidence type="ECO:0000313" key="2">
    <source>
        <dbReference type="EMBL" id="MFC5475232.1"/>
    </source>
</evidence>
<evidence type="ECO:0000313" key="3">
    <source>
        <dbReference type="Proteomes" id="UP001596045"/>
    </source>
</evidence>
<keyword evidence="2" id="KW-0560">Oxidoreductase</keyword>
<dbReference type="PANTHER" id="PTHR20883">
    <property type="entry name" value="PHYTANOYL-COA DIOXYGENASE DOMAIN CONTAINING 1"/>
    <property type="match status" value="1"/>
</dbReference>
<keyword evidence="3" id="KW-1185">Reference proteome</keyword>
<dbReference type="EMBL" id="JBHSMT010000026">
    <property type="protein sequence ID" value="MFC5475232.1"/>
    <property type="molecule type" value="Genomic_DNA"/>
</dbReference>
<comment type="cofactor">
    <cofactor evidence="1">
        <name>Fe(2+)</name>
        <dbReference type="ChEBI" id="CHEBI:29033"/>
    </cofactor>
</comment>
<sequence>MKSSNITTQQILIAENEYWSKGYTVLKGIFSPEDVASWRKECQRLWTLPGLLDDLNLRSEFRRNTSGTCIVDRLDPVVDISPMLLDAVLDARLLDPLEKILRGPLSLLKCKLIRKSPNTGGYAQHQDFLYWRWLDMSADSLCSVGITLYPSNEESGGIEFFPGYHKALLPSADGNPNADFNIEQIDVSTGETPELEPGDALIFHALTPHRSGPNLSSHPRTLLLPSYAVTQQVDLYAKYYMREVARRCNEFVGFENYEMALKAVSDRHVARLGPRKQWNLKPR</sequence>
<gene>
    <name evidence="2" type="ORF">ACFPM8_14830</name>
</gene>
<evidence type="ECO:0000256" key="1">
    <source>
        <dbReference type="ARBA" id="ARBA00001954"/>
    </source>
</evidence>
<dbReference type="Gene3D" id="2.60.120.620">
    <property type="entry name" value="q2cbj1_9rhob like domain"/>
    <property type="match status" value="1"/>
</dbReference>
<reference evidence="3" key="1">
    <citation type="journal article" date="2019" name="Int. J. Syst. Evol. Microbiol.">
        <title>The Global Catalogue of Microorganisms (GCM) 10K type strain sequencing project: providing services to taxonomists for standard genome sequencing and annotation.</title>
        <authorList>
            <consortium name="The Broad Institute Genomics Platform"/>
            <consortium name="The Broad Institute Genome Sequencing Center for Infectious Disease"/>
            <person name="Wu L."/>
            <person name="Ma J."/>
        </authorList>
    </citation>
    <scope>NUCLEOTIDE SEQUENCE [LARGE SCALE GENOMIC DNA]</scope>
    <source>
        <strain evidence="3">JCM 17066</strain>
    </source>
</reference>